<proteinExistence type="predicted"/>
<dbReference type="AlphaFoldDB" id="A0A938B2T2"/>
<comment type="caution">
    <text evidence="1">The sequence shown here is derived from an EMBL/GenBank/DDBJ whole genome shotgun (WGS) entry which is preliminary data.</text>
</comment>
<organism evidence="1 2">
    <name type="scientific">Tectimicrobiota bacterium</name>
    <dbReference type="NCBI Taxonomy" id="2528274"/>
    <lineage>
        <taxon>Bacteria</taxon>
        <taxon>Pseudomonadati</taxon>
        <taxon>Nitrospinota/Tectimicrobiota group</taxon>
        <taxon>Candidatus Tectimicrobiota</taxon>
    </lineage>
</organism>
<dbReference type="Proteomes" id="UP000712673">
    <property type="component" value="Unassembled WGS sequence"/>
</dbReference>
<evidence type="ECO:0000313" key="1">
    <source>
        <dbReference type="EMBL" id="MBM3226482.1"/>
    </source>
</evidence>
<gene>
    <name evidence="1" type="ORF">FJZ47_22180</name>
</gene>
<reference evidence="1" key="1">
    <citation type="submission" date="2019-03" db="EMBL/GenBank/DDBJ databases">
        <title>Lake Tanganyika Metagenome-Assembled Genomes (MAGs).</title>
        <authorList>
            <person name="Tran P."/>
        </authorList>
    </citation>
    <scope>NUCLEOTIDE SEQUENCE</scope>
    <source>
        <strain evidence="1">K_DeepCast_65m_m2_066</strain>
    </source>
</reference>
<accession>A0A938B2T2</accession>
<name>A0A938B2T2_UNCTE</name>
<sequence length="111" mass="12401">MVITLTLDDHLATQLQARATAQRLSVEAMTLQLLAEAIAHGDTTPWETLHQRRIALLQQQYTPGLTPAEANELAQLQEQADQQLAPLDQRLLEHVTALHQQAQRLVEPSQP</sequence>
<dbReference type="EMBL" id="VGLS01000927">
    <property type="protein sequence ID" value="MBM3226482.1"/>
    <property type="molecule type" value="Genomic_DNA"/>
</dbReference>
<evidence type="ECO:0000313" key="2">
    <source>
        <dbReference type="Proteomes" id="UP000712673"/>
    </source>
</evidence>
<protein>
    <submittedName>
        <fullName evidence="1">Uncharacterized protein</fullName>
    </submittedName>
</protein>